<protein>
    <recommendedName>
        <fullName evidence="2">EthD domain-containing protein</fullName>
    </recommendedName>
</protein>
<reference evidence="3 4" key="1">
    <citation type="journal article" date="2024" name="J Genomics">
        <title>Draft genome sequencing and assembly of Favolaschia claudopus CIRM-BRFM 2984 isolated from oak limbs.</title>
        <authorList>
            <person name="Navarro D."/>
            <person name="Drula E."/>
            <person name="Chaduli D."/>
            <person name="Cazenave R."/>
            <person name="Ahrendt S."/>
            <person name="Wang J."/>
            <person name="Lipzen A."/>
            <person name="Daum C."/>
            <person name="Barry K."/>
            <person name="Grigoriev I.V."/>
            <person name="Favel A."/>
            <person name="Rosso M.N."/>
            <person name="Martin F."/>
        </authorList>
    </citation>
    <scope>NUCLEOTIDE SEQUENCE [LARGE SCALE GENOMIC DNA]</scope>
    <source>
        <strain evidence="3 4">CIRM-BRFM 2984</strain>
    </source>
</reference>
<dbReference type="EMBL" id="JAWWNJ010000023">
    <property type="protein sequence ID" value="KAK7033231.1"/>
    <property type="molecule type" value="Genomic_DNA"/>
</dbReference>
<dbReference type="Pfam" id="PF07110">
    <property type="entry name" value="EthD"/>
    <property type="match status" value="1"/>
</dbReference>
<dbReference type="InterPro" id="IPR009799">
    <property type="entry name" value="EthD_dom"/>
</dbReference>
<dbReference type="Proteomes" id="UP001362999">
    <property type="component" value="Unassembled WGS sequence"/>
</dbReference>
<dbReference type="Gene3D" id="3.30.70.100">
    <property type="match status" value="1"/>
</dbReference>
<dbReference type="GO" id="GO:0016491">
    <property type="term" value="F:oxidoreductase activity"/>
    <property type="evidence" value="ECO:0007669"/>
    <property type="project" value="InterPro"/>
</dbReference>
<comment type="similarity">
    <text evidence="1">Belongs to the tpcK family.</text>
</comment>
<dbReference type="AlphaFoldDB" id="A0AAW0C3K1"/>
<organism evidence="3 4">
    <name type="scientific">Favolaschia claudopus</name>
    <dbReference type="NCBI Taxonomy" id="2862362"/>
    <lineage>
        <taxon>Eukaryota</taxon>
        <taxon>Fungi</taxon>
        <taxon>Dikarya</taxon>
        <taxon>Basidiomycota</taxon>
        <taxon>Agaricomycotina</taxon>
        <taxon>Agaricomycetes</taxon>
        <taxon>Agaricomycetidae</taxon>
        <taxon>Agaricales</taxon>
        <taxon>Marasmiineae</taxon>
        <taxon>Mycenaceae</taxon>
        <taxon>Favolaschia</taxon>
    </lineage>
</organism>
<feature type="domain" description="EthD" evidence="2">
    <location>
        <begin position="139"/>
        <end position="235"/>
    </location>
</feature>
<dbReference type="InterPro" id="IPR011008">
    <property type="entry name" value="Dimeric_a/b-barrel"/>
</dbReference>
<dbReference type="SUPFAM" id="SSF54909">
    <property type="entry name" value="Dimeric alpha+beta barrel"/>
    <property type="match status" value="1"/>
</dbReference>
<gene>
    <name evidence="3" type="ORF">R3P38DRAFT_788641</name>
</gene>
<evidence type="ECO:0000313" key="3">
    <source>
        <dbReference type="EMBL" id="KAK7033231.1"/>
    </source>
</evidence>
<evidence type="ECO:0000259" key="2">
    <source>
        <dbReference type="Pfam" id="PF07110"/>
    </source>
</evidence>
<evidence type="ECO:0000256" key="1">
    <source>
        <dbReference type="ARBA" id="ARBA00005986"/>
    </source>
</evidence>
<evidence type="ECO:0000313" key="4">
    <source>
        <dbReference type="Proteomes" id="UP001362999"/>
    </source>
</evidence>
<keyword evidence="4" id="KW-1185">Reference proteome</keyword>
<comment type="caution">
    <text evidence="3">The sequence shown here is derived from an EMBL/GenBank/DDBJ whole genome shotgun (WGS) entry which is preliminary data.</text>
</comment>
<name>A0AAW0C3K1_9AGAR</name>
<sequence>MIPPCYRMRTDTAQLAFLLPRVHAAHKSLEVNGFFSDASCTWLALIMPMSWLGRLPYYSTWLKTTRTTYSLRLDTLLAGRIVRAYFIGSIQHVGLRQRPTSLRPVLQAIALQPGQQGHSLLSMSYRTDRVRLVVLLKRKPTMTREDFQSHWAGSHCALFISLEIVKKNLLKYEQAHTSNTALQQFSHALRTPIPESEWDGMVIFEAESYAKILEIFQSEEYQRIVEPDAESILDRPNCQILSLGLITVIDK</sequence>
<accession>A0AAW0C3K1</accession>
<proteinExistence type="inferred from homology"/>